<dbReference type="Proteomes" id="UP000838748">
    <property type="component" value="Unassembled WGS sequence"/>
</dbReference>
<protein>
    <recommendedName>
        <fullName evidence="3">Baseplate</fullName>
    </recommendedName>
</protein>
<accession>A0ABM9AB32</accession>
<name>A0ABM9AB32_9VIBR</name>
<evidence type="ECO:0000313" key="2">
    <source>
        <dbReference type="Proteomes" id="UP000838748"/>
    </source>
</evidence>
<proteinExistence type="predicted"/>
<gene>
    <name evidence="1" type="ORF">VMF7928_04360</name>
</gene>
<evidence type="ECO:0000313" key="1">
    <source>
        <dbReference type="EMBL" id="CAH0543013.1"/>
    </source>
</evidence>
<comment type="caution">
    <text evidence="1">The sequence shown here is derived from an EMBL/GenBank/DDBJ whole genome shotgun (WGS) entry which is preliminary data.</text>
</comment>
<reference evidence="1" key="1">
    <citation type="submission" date="2021-11" db="EMBL/GenBank/DDBJ databases">
        <authorList>
            <person name="Rodrigo-Torres L."/>
            <person name="Arahal R. D."/>
            <person name="Lucena T."/>
        </authorList>
    </citation>
    <scope>NUCLEOTIDE SEQUENCE</scope>
    <source>
        <strain evidence="1">CECT 7928</strain>
    </source>
</reference>
<evidence type="ECO:0008006" key="3">
    <source>
        <dbReference type="Google" id="ProtNLM"/>
    </source>
</evidence>
<dbReference type="RefSeq" id="WP_237363859.1">
    <property type="nucleotide sequence ID" value="NZ_CAKLDM010000004.1"/>
</dbReference>
<organism evidence="1 2">
    <name type="scientific">Vibrio marisflavi CECT 7928</name>
    <dbReference type="NCBI Taxonomy" id="634439"/>
    <lineage>
        <taxon>Bacteria</taxon>
        <taxon>Pseudomonadati</taxon>
        <taxon>Pseudomonadota</taxon>
        <taxon>Gammaproteobacteria</taxon>
        <taxon>Vibrionales</taxon>
        <taxon>Vibrionaceae</taxon>
        <taxon>Vibrio</taxon>
    </lineage>
</organism>
<keyword evidence="2" id="KW-1185">Reference proteome</keyword>
<sequence>MSDILSDFSILCDEVFSGKTEHTDLTDIDRAVAGFFQHVIDTLTVTDTKRKENQEFARFVDRDKSTKLYTGRFTDPNHFLQKLVGKLGDKVKNERNHVLPTSYITRDQSLVFSDGSDYTDMTQSATLNTESGEAYAYLNKSFLKLNYELTVIAWSEPALIRIMLGIMMWLRHTKNGRQHVFKAKTMIAGAPVESAITITSPRDVTSSVVDLSLDETRLVGMSASFEVAVEVFEAEEVTQSIGTLALDEGGLIV</sequence>
<dbReference type="EMBL" id="CAKLDM010000004">
    <property type="protein sequence ID" value="CAH0543013.1"/>
    <property type="molecule type" value="Genomic_DNA"/>
</dbReference>